<evidence type="ECO:0000256" key="7">
    <source>
        <dbReference type="ARBA" id="ARBA00035585"/>
    </source>
</evidence>
<evidence type="ECO:0000256" key="6">
    <source>
        <dbReference type="ARBA" id="ARBA00035120"/>
    </source>
</evidence>
<comment type="similarity">
    <text evidence="6 8">Belongs to the fluoride channel Fluc/FEX (TC 1.A.43) family.</text>
</comment>
<evidence type="ECO:0000313" key="9">
    <source>
        <dbReference type="EMBL" id="MFC5368084.1"/>
    </source>
</evidence>
<comment type="caution">
    <text evidence="9">The sequence shown here is derived from an EMBL/GenBank/DDBJ whole genome shotgun (WGS) entry which is preliminary data.</text>
</comment>
<feature type="transmembrane region" description="Helical" evidence="8">
    <location>
        <begin position="33"/>
        <end position="50"/>
    </location>
</feature>
<evidence type="ECO:0000256" key="4">
    <source>
        <dbReference type="ARBA" id="ARBA00022989"/>
    </source>
</evidence>
<keyword evidence="5 8" id="KW-0472">Membrane</keyword>
<dbReference type="PANTHER" id="PTHR28259">
    <property type="entry name" value="FLUORIDE EXPORT PROTEIN 1-RELATED"/>
    <property type="match status" value="1"/>
</dbReference>
<keyword evidence="4 8" id="KW-1133">Transmembrane helix</keyword>
<keyword evidence="8" id="KW-0479">Metal-binding</keyword>
<evidence type="ECO:0000256" key="8">
    <source>
        <dbReference type="HAMAP-Rule" id="MF_00454"/>
    </source>
</evidence>
<gene>
    <name evidence="8" type="primary">fluC</name>
    <name evidence="8" type="synonym">crcB</name>
    <name evidence="9" type="ORF">ACFPJ5_14205</name>
</gene>
<feature type="transmembrane region" description="Helical" evidence="8">
    <location>
        <begin position="56"/>
        <end position="79"/>
    </location>
</feature>
<evidence type="ECO:0000256" key="2">
    <source>
        <dbReference type="ARBA" id="ARBA00022475"/>
    </source>
</evidence>
<dbReference type="GO" id="GO:0046872">
    <property type="term" value="F:metal ion binding"/>
    <property type="evidence" value="ECO:0007669"/>
    <property type="project" value="UniProtKB-KW"/>
</dbReference>
<dbReference type="AlphaFoldDB" id="A0ABD5RDK9"/>
<keyword evidence="8" id="KW-0813">Transport</keyword>
<dbReference type="GO" id="GO:0062054">
    <property type="term" value="F:fluoride channel activity"/>
    <property type="evidence" value="ECO:0007669"/>
    <property type="project" value="UniProtKB-UniRule"/>
</dbReference>
<feature type="transmembrane region" description="Helical" evidence="8">
    <location>
        <begin position="91"/>
        <end position="110"/>
    </location>
</feature>
<keyword evidence="10" id="KW-1185">Reference proteome</keyword>
<evidence type="ECO:0000256" key="1">
    <source>
        <dbReference type="ARBA" id="ARBA00004651"/>
    </source>
</evidence>
<evidence type="ECO:0000313" key="10">
    <source>
        <dbReference type="Proteomes" id="UP001596201"/>
    </source>
</evidence>
<comment type="function">
    <text evidence="8">Fluoride-specific ion channel. Important for reducing fluoride concentration in the cell, thus reducing its toxicity.</text>
</comment>
<organism evidence="9 10">
    <name type="scientific">Salinirubrum litoreum</name>
    <dbReference type="NCBI Taxonomy" id="1126234"/>
    <lineage>
        <taxon>Archaea</taxon>
        <taxon>Methanobacteriati</taxon>
        <taxon>Methanobacteriota</taxon>
        <taxon>Stenosarchaea group</taxon>
        <taxon>Halobacteria</taxon>
        <taxon>Halobacteriales</taxon>
        <taxon>Haloferacaceae</taxon>
        <taxon>Salinirubrum</taxon>
    </lineage>
</organism>
<dbReference type="PANTHER" id="PTHR28259:SF1">
    <property type="entry name" value="FLUORIDE EXPORT PROTEIN 1-RELATED"/>
    <property type="match status" value="1"/>
</dbReference>
<reference evidence="9 10" key="1">
    <citation type="journal article" date="2019" name="Int. J. Syst. Evol. Microbiol.">
        <title>The Global Catalogue of Microorganisms (GCM) 10K type strain sequencing project: providing services to taxonomists for standard genome sequencing and annotation.</title>
        <authorList>
            <consortium name="The Broad Institute Genomics Platform"/>
            <consortium name="The Broad Institute Genome Sequencing Center for Infectious Disease"/>
            <person name="Wu L."/>
            <person name="Ma J."/>
        </authorList>
    </citation>
    <scope>NUCLEOTIDE SEQUENCE [LARGE SCALE GENOMIC DNA]</scope>
    <source>
        <strain evidence="9 10">CGMCC 1.12237</strain>
    </source>
</reference>
<evidence type="ECO:0000256" key="5">
    <source>
        <dbReference type="ARBA" id="ARBA00023136"/>
    </source>
</evidence>
<dbReference type="Pfam" id="PF02537">
    <property type="entry name" value="CRCB"/>
    <property type="match status" value="1"/>
</dbReference>
<proteinExistence type="inferred from homology"/>
<comment type="catalytic activity">
    <reaction evidence="7">
        <text>fluoride(in) = fluoride(out)</text>
        <dbReference type="Rhea" id="RHEA:76159"/>
        <dbReference type="ChEBI" id="CHEBI:17051"/>
    </reaction>
    <physiologicalReaction direction="left-to-right" evidence="7">
        <dbReference type="Rhea" id="RHEA:76160"/>
    </physiologicalReaction>
</comment>
<feature type="binding site" evidence="8">
    <location>
        <position position="64"/>
    </location>
    <ligand>
        <name>Na(+)</name>
        <dbReference type="ChEBI" id="CHEBI:29101"/>
        <note>structural</note>
    </ligand>
</feature>
<keyword evidence="2 8" id="KW-1003">Cell membrane</keyword>
<dbReference type="InterPro" id="IPR003691">
    <property type="entry name" value="FluC"/>
</dbReference>
<feature type="binding site" evidence="8">
    <location>
        <position position="67"/>
    </location>
    <ligand>
        <name>Na(+)</name>
        <dbReference type="ChEBI" id="CHEBI:29101"/>
        <note>structural</note>
    </ligand>
</feature>
<accession>A0ABD5RDK9</accession>
<keyword evidence="3 8" id="KW-0812">Transmembrane</keyword>
<dbReference type="RefSeq" id="WP_227230318.1">
    <property type="nucleotide sequence ID" value="NZ_JAJCVJ010000002.1"/>
</dbReference>
<dbReference type="GO" id="GO:0005886">
    <property type="term" value="C:plasma membrane"/>
    <property type="evidence" value="ECO:0007669"/>
    <property type="project" value="UniProtKB-SubCell"/>
</dbReference>
<comment type="activity regulation">
    <text evidence="8">Na(+) is not transported, but it plays an essential structural role and its presence is essential for fluoride channel function.</text>
</comment>
<protein>
    <recommendedName>
        <fullName evidence="8">Fluoride-specific ion channel FluC</fullName>
    </recommendedName>
</protein>
<keyword evidence="8" id="KW-0407">Ion channel</keyword>
<keyword evidence="8" id="KW-0915">Sodium</keyword>
<keyword evidence="8" id="KW-0406">Ion transport</keyword>
<sequence length="114" mass="11122">MIDAALVGAGGVLGAVARYLVGQRLSGRRATASVNVLGSALLGLVVTLPVGDSVLLAVGTGFCGAFTTFSSFAVEVADLSTDGAERVAGQYALLMLVGALLGVGVGTLVGRGLG</sequence>
<dbReference type="GO" id="GO:0140114">
    <property type="term" value="P:cellular detoxification of fluoride"/>
    <property type="evidence" value="ECO:0007669"/>
    <property type="project" value="UniProtKB-UniRule"/>
</dbReference>
<name>A0ABD5RDK9_9EURY</name>
<dbReference type="EMBL" id="JBHSKX010000002">
    <property type="protein sequence ID" value="MFC5368084.1"/>
    <property type="molecule type" value="Genomic_DNA"/>
</dbReference>
<comment type="subcellular location">
    <subcellularLocation>
        <location evidence="1 8">Cell membrane</location>
        <topology evidence="1 8">Multi-pass membrane protein</topology>
    </subcellularLocation>
</comment>
<dbReference type="HAMAP" id="MF_00454">
    <property type="entry name" value="FluC"/>
    <property type="match status" value="1"/>
</dbReference>
<dbReference type="Proteomes" id="UP001596201">
    <property type="component" value="Unassembled WGS sequence"/>
</dbReference>
<evidence type="ECO:0000256" key="3">
    <source>
        <dbReference type="ARBA" id="ARBA00022692"/>
    </source>
</evidence>
<feature type="transmembrane region" description="Helical" evidence="8">
    <location>
        <begin position="6"/>
        <end position="21"/>
    </location>
</feature>